<comment type="caution">
    <text evidence="13">The sequence shown here is derived from an EMBL/GenBank/DDBJ whole genome shotgun (WGS) entry which is preliminary data.</text>
</comment>
<dbReference type="InterPro" id="IPR000531">
    <property type="entry name" value="Beta-barrel_TonB"/>
</dbReference>
<reference evidence="13 14" key="1">
    <citation type="submission" date="2018-08" db="EMBL/GenBank/DDBJ databases">
        <title>Genomic Encyclopedia of Type Strains, Phase IV (KMG-IV): sequencing the most valuable type-strain genomes for metagenomic binning, comparative biology and taxonomic classification.</title>
        <authorList>
            <person name="Goeker M."/>
        </authorList>
    </citation>
    <scope>NUCLEOTIDE SEQUENCE [LARGE SCALE GENOMIC DNA]</scope>
    <source>
        <strain evidence="13 14">DSM 18841</strain>
    </source>
</reference>
<evidence type="ECO:0000256" key="2">
    <source>
        <dbReference type="ARBA" id="ARBA00022448"/>
    </source>
</evidence>
<dbReference type="InterPro" id="IPR037066">
    <property type="entry name" value="Plug_dom_sf"/>
</dbReference>
<dbReference type="Pfam" id="PF13715">
    <property type="entry name" value="CarbopepD_reg_2"/>
    <property type="match status" value="1"/>
</dbReference>
<evidence type="ECO:0000256" key="10">
    <source>
        <dbReference type="SAM" id="SignalP"/>
    </source>
</evidence>
<dbReference type="Gene3D" id="2.40.170.20">
    <property type="entry name" value="TonB-dependent receptor, beta-barrel domain"/>
    <property type="match status" value="1"/>
</dbReference>
<dbReference type="InterPro" id="IPR039426">
    <property type="entry name" value="TonB-dep_rcpt-like"/>
</dbReference>
<keyword evidence="6 8" id="KW-0472">Membrane</keyword>
<evidence type="ECO:0000256" key="5">
    <source>
        <dbReference type="ARBA" id="ARBA00023077"/>
    </source>
</evidence>
<dbReference type="InterPro" id="IPR036942">
    <property type="entry name" value="Beta-barrel_TonB_sf"/>
</dbReference>
<protein>
    <submittedName>
        <fullName evidence="13">Iron complex outermembrane receptor protein</fullName>
    </submittedName>
</protein>
<dbReference type="PANTHER" id="PTHR30069:SF42">
    <property type="entry name" value="FERRIC AEROBACTIN RECEPTOR"/>
    <property type="match status" value="1"/>
</dbReference>
<evidence type="ECO:0000259" key="12">
    <source>
        <dbReference type="Pfam" id="PF07715"/>
    </source>
</evidence>
<dbReference type="Proteomes" id="UP000256884">
    <property type="component" value="Unassembled WGS sequence"/>
</dbReference>
<dbReference type="InterPro" id="IPR012910">
    <property type="entry name" value="Plug_dom"/>
</dbReference>
<comment type="subcellular location">
    <subcellularLocation>
        <location evidence="1 8">Cell outer membrane</location>
        <topology evidence="1 8">Multi-pass membrane protein</topology>
    </subcellularLocation>
</comment>
<comment type="similarity">
    <text evidence="8 9">Belongs to the TonB-dependent receptor family.</text>
</comment>
<sequence length="794" mass="88004">MKFYIIIAALFLTYGVSAQSSLKGQIKDEKGEPIYGVNVLISELQKGTTSDEKGEFILTNIKEGTLKVTFSMVGFQTETKEIIVTENSTVEVLQILKEDIENLSEVVISASRRSEYLSEIPASITVVNQKQLVELSNATTNISEILEFTVPGLAVTTGTFSNWGQTLRGRSLLVMIDGVPQSTPLRNGQLGIKSVSPNDISRVEVIKGATSIFGNGGNGGFINYITKKPNATEKIEGTTNIWGTSNLAKTKDALGFGAYQSLRGSIDKFNYYVSGSYEKTGNKYDADGKVILPTYGLDNTRIYTALAKLEYQISDRQKISIGGNLYNSLQDTPFIPVPGSFEVYNENGDYTLTPGYGVEGSIEGQEPTGSKLYNGNLKYDLNTIFDGTTDFTADIYYQKTKNVFFYSDKFENGGQSVINAEKYGLRPNFNTTLTPNESTEVSLTYGLDLLKDKTNQGLLDGRLWVPNIDMFSWAQYIQSTVKFNDEWVLKAGLRYDDMNLRIDDYNTLPYSPLGDGNFNPSVAVEGGKLGFDNLAFNAGVRYIKYKEFIPYVSYSQGFSIADLGSVLRSAKADSVEDIQLEPAVTKNYEFGFLSKFNNFRLEAVGYYSVSNLGTGVAFDENTNSFVPSKKPQNIYGGEVAIDYTAFDNKLKVGTSYSYVEGVTHNVGDENNLTYLGGDVIAAPKLTAYVTWVPTEKISTSLRMTNLGDRNRFNPYLDANDKYTFRHTQFPVEGYTLLNWSMNYKLQENISVSLAVNNLLNEYYLPARSQWAAPLRTFTGTGEGTNAKLSVLYNF</sequence>
<dbReference type="SUPFAM" id="SSF49464">
    <property type="entry name" value="Carboxypeptidase regulatory domain-like"/>
    <property type="match status" value="1"/>
</dbReference>
<keyword evidence="7 8" id="KW-0998">Cell outer membrane</keyword>
<keyword evidence="2 8" id="KW-0813">Transport</keyword>
<dbReference type="Pfam" id="PF00593">
    <property type="entry name" value="TonB_dep_Rec_b-barrel"/>
    <property type="match status" value="1"/>
</dbReference>
<dbReference type="PROSITE" id="PS52016">
    <property type="entry name" value="TONB_DEPENDENT_REC_3"/>
    <property type="match status" value="1"/>
</dbReference>
<feature type="domain" description="TonB-dependent receptor-like beta-barrel" evidence="11">
    <location>
        <begin position="324"/>
        <end position="758"/>
    </location>
</feature>
<organism evidence="13 14">
    <name type="scientific">Tenacibaculum gallaicum</name>
    <dbReference type="NCBI Taxonomy" id="561505"/>
    <lineage>
        <taxon>Bacteria</taxon>
        <taxon>Pseudomonadati</taxon>
        <taxon>Bacteroidota</taxon>
        <taxon>Flavobacteriia</taxon>
        <taxon>Flavobacteriales</taxon>
        <taxon>Flavobacteriaceae</taxon>
        <taxon>Tenacibaculum</taxon>
    </lineage>
</organism>
<dbReference type="EMBL" id="QUNS01000002">
    <property type="protein sequence ID" value="REH54701.1"/>
    <property type="molecule type" value="Genomic_DNA"/>
</dbReference>
<evidence type="ECO:0000313" key="13">
    <source>
        <dbReference type="EMBL" id="REH54701.1"/>
    </source>
</evidence>
<dbReference type="AlphaFoldDB" id="A0A3E0I7W0"/>
<evidence type="ECO:0000256" key="6">
    <source>
        <dbReference type="ARBA" id="ARBA00023136"/>
    </source>
</evidence>
<feature type="domain" description="TonB-dependent receptor plug" evidence="12">
    <location>
        <begin position="118"/>
        <end position="220"/>
    </location>
</feature>
<dbReference type="Pfam" id="PF07715">
    <property type="entry name" value="Plug"/>
    <property type="match status" value="1"/>
</dbReference>
<evidence type="ECO:0000256" key="8">
    <source>
        <dbReference type="PROSITE-ProRule" id="PRU01360"/>
    </source>
</evidence>
<evidence type="ECO:0000256" key="1">
    <source>
        <dbReference type="ARBA" id="ARBA00004571"/>
    </source>
</evidence>
<dbReference type="Gene3D" id="2.170.130.10">
    <property type="entry name" value="TonB-dependent receptor, plug domain"/>
    <property type="match status" value="1"/>
</dbReference>
<dbReference type="SUPFAM" id="SSF56935">
    <property type="entry name" value="Porins"/>
    <property type="match status" value="1"/>
</dbReference>
<dbReference type="RefSeq" id="WP_115900353.1">
    <property type="nucleotide sequence ID" value="NZ_QUNS01000002.1"/>
</dbReference>
<dbReference type="GO" id="GO:0044718">
    <property type="term" value="P:siderophore transmembrane transport"/>
    <property type="evidence" value="ECO:0007669"/>
    <property type="project" value="TreeGrafter"/>
</dbReference>
<evidence type="ECO:0000256" key="3">
    <source>
        <dbReference type="ARBA" id="ARBA00022452"/>
    </source>
</evidence>
<keyword evidence="10" id="KW-0732">Signal</keyword>
<proteinExistence type="inferred from homology"/>
<dbReference type="CDD" id="cd01347">
    <property type="entry name" value="ligand_gated_channel"/>
    <property type="match status" value="1"/>
</dbReference>
<keyword evidence="5 9" id="KW-0798">TonB box</keyword>
<keyword evidence="14" id="KW-1185">Reference proteome</keyword>
<dbReference type="GO" id="GO:0015344">
    <property type="term" value="F:siderophore uptake transmembrane transporter activity"/>
    <property type="evidence" value="ECO:0007669"/>
    <property type="project" value="TreeGrafter"/>
</dbReference>
<keyword evidence="3 8" id="KW-1134">Transmembrane beta strand</keyword>
<name>A0A3E0I7W0_9FLAO</name>
<dbReference type="InterPro" id="IPR008969">
    <property type="entry name" value="CarboxyPept-like_regulatory"/>
</dbReference>
<evidence type="ECO:0000256" key="4">
    <source>
        <dbReference type="ARBA" id="ARBA00022692"/>
    </source>
</evidence>
<keyword evidence="13" id="KW-0675">Receptor</keyword>
<evidence type="ECO:0000259" key="11">
    <source>
        <dbReference type="Pfam" id="PF00593"/>
    </source>
</evidence>
<keyword evidence="4 8" id="KW-0812">Transmembrane</keyword>
<dbReference type="OrthoDB" id="8670144at2"/>
<feature type="chain" id="PRO_5017688991" evidence="10">
    <location>
        <begin position="19"/>
        <end position="794"/>
    </location>
</feature>
<evidence type="ECO:0000256" key="7">
    <source>
        <dbReference type="ARBA" id="ARBA00023237"/>
    </source>
</evidence>
<dbReference type="Gene3D" id="2.60.40.1120">
    <property type="entry name" value="Carboxypeptidase-like, regulatory domain"/>
    <property type="match status" value="1"/>
</dbReference>
<evidence type="ECO:0000256" key="9">
    <source>
        <dbReference type="RuleBase" id="RU003357"/>
    </source>
</evidence>
<gene>
    <name evidence="13" type="ORF">C7448_102225</name>
</gene>
<dbReference type="GO" id="GO:0009279">
    <property type="term" value="C:cell outer membrane"/>
    <property type="evidence" value="ECO:0007669"/>
    <property type="project" value="UniProtKB-SubCell"/>
</dbReference>
<feature type="signal peptide" evidence="10">
    <location>
        <begin position="1"/>
        <end position="18"/>
    </location>
</feature>
<dbReference type="PANTHER" id="PTHR30069">
    <property type="entry name" value="TONB-DEPENDENT OUTER MEMBRANE RECEPTOR"/>
    <property type="match status" value="1"/>
</dbReference>
<accession>A0A3E0I7W0</accession>
<evidence type="ECO:0000313" key="14">
    <source>
        <dbReference type="Proteomes" id="UP000256884"/>
    </source>
</evidence>